<dbReference type="SUPFAM" id="SSF52374">
    <property type="entry name" value="Nucleotidylyl transferase"/>
    <property type="match status" value="1"/>
</dbReference>
<evidence type="ECO:0000256" key="4">
    <source>
        <dbReference type="ARBA" id="ARBA00022741"/>
    </source>
</evidence>
<evidence type="ECO:0000256" key="3">
    <source>
        <dbReference type="ARBA" id="ARBA00022723"/>
    </source>
</evidence>
<comment type="similarity">
    <text evidence="9">Belongs to the class-I aminoacyl-tRNA synthetase family.</text>
</comment>
<evidence type="ECO:0000256" key="2">
    <source>
        <dbReference type="ARBA" id="ARBA00022598"/>
    </source>
</evidence>
<evidence type="ECO:0000313" key="13">
    <source>
        <dbReference type="Proteomes" id="UP000178323"/>
    </source>
</evidence>
<dbReference type="HAMAP" id="MF_00041">
    <property type="entry name" value="Cys_tRNA_synth"/>
    <property type="match status" value="1"/>
</dbReference>
<dbReference type="InterPro" id="IPR056411">
    <property type="entry name" value="CysS_C"/>
</dbReference>
<dbReference type="Gene3D" id="3.40.50.620">
    <property type="entry name" value="HUPs"/>
    <property type="match status" value="1"/>
</dbReference>
<feature type="domain" description="tRNA synthetases class I catalytic" evidence="10">
    <location>
        <begin position="15"/>
        <end position="335"/>
    </location>
</feature>
<dbReference type="GO" id="GO:0005524">
    <property type="term" value="F:ATP binding"/>
    <property type="evidence" value="ECO:0007669"/>
    <property type="project" value="UniProtKB-UniRule"/>
</dbReference>
<dbReference type="InterPro" id="IPR015803">
    <property type="entry name" value="Cys-tRNA-ligase"/>
</dbReference>
<reference evidence="12 13" key="1">
    <citation type="journal article" date="2016" name="Nat. Commun.">
        <title>Thousands of microbial genomes shed light on interconnected biogeochemical processes in an aquifer system.</title>
        <authorList>
            <person name="Anantharaman K."/>
            <person name="Brown C.T."/>
            <person name="Hug L.A."/>
            <person name="Sharon I."/>
            <person name="Castelle C.J."/>
            <person name="Probst A.J."/>
            <person name="Thomas B.C."/>
            <person name="Singh A."/>
            <person name="Wilkins M.J."/>
            <person name="Karaoz U."/>
            <person name="Brodie E.L."/>
            <person name="Williams K.H."/>
            <person name="Hubbard S.S."/>
            <person name="Banfield J.F."/>
        </authorList>
    </citation>
    <scope>NUCLEOTIDE SEQUENCE [LARGE SCALE GENOMIC DNA]</scope>
</reference>
<keyword evidence="6 9" id="KW-0067">ATP-binding</keyword>
<keyword evidence="9" id="KW-0963">Cytoplasm</keyword>
<keyword evidence="4 9" id="KW-0547">Nucleotide-binding</keyword>
<comment type="caution">
    <text evidence="12">The sequence shown here is derived from an EMBL/GenBank/DDBJ whole genome shotgun (WGS) entry which is preliminary data.</text>
</comment>
<dbReference type="InterPro" id="IPR032678">
    <property type="entry name" value="tRNA-synt_1_cat_dom"/>
</dbReference>
<gene>
    <name evidence="9" type="primary">cysS</name>
    <name evidence="12" type="ORF">A2Y83_05140</name>
</gene>
<dbReference type="PANTHER" id="PTHR10890:SF3">
    <property type="entry name" value="CYSTEINE--TRNA LIGASE, CYTOPLASMIC"/>
    <property type="match status" value="1"/>
</dbReference>
<dbReference type="EC" id="6.1.1.16" evidence="9"/>
<dbReference type="Pfam" id="PF23493">
    <property type="entry name" value="CysS_C"/>
    <property type="match status" value="1"/>
</dbReference>
<evidence type="ECO:0000256" key="6">
    <source>
        <dbReference type="ARBA" id="ARBA00022840"/>
    </source>
</evidence>
<feature type="binding site" evidence="9">
    <location>
        <position position="28"/>
    </location>
    <ligand>
        <name>Zn(2+)</name>
        <dbReference type="ChEBI" id="CHEBI:29105"/>
    </ligand>
</feature>
<keyword evidence="2 9" id="KW-0436">Ligase</keyword>
<feature type="binding site" evidence="9">
    <location>
        <position position="260"/>
    </location>
    <ligand>
        <name>Zn(2+)</name>
        <dbReference type="ChEBI" id="CHEBI:29105"/>
    </ligand>
</feature>
<evidence type="ECO:0000256" key="5">
    <source>
        <dbReference type="ARBA" id="ARBA00022833"/>
    </source>
</evidence>
<dbReference type="GO" id="GO:0008270">
    <property type="term" value="F:zinc ion binding"/>
    <property type="evidence" value="ECO:0007669"/>
    <property type="project" value="UniProtKB-UniRule"/>
</dbReference>
<dbReference type="SUPFAM" id="SSF47323">
    <property type="entry name" value="Anticodon-binding domain of a subclass of class I aminoacyl-tRNA synthetases"/>
    <property type="match status" value="1"/>
</dbReference>
<feature type="short sequence motif" description="'HIGH' region" evidence="9">
    <location>
        <begin position="30"/>
        <end position="40"/>
    </location>
</feature>
<dbReference type="CDD" id="cd00672">
    <property type="entry name" value="CysRS_core"/>
    <property type="match status" value="1"/>
</dbReference>
<keyword evidence="8 9" id="KW-0030">Aminoacyl-tRNA synthetase</keyword>
<feature type="binding site" evidence="9">
    <location>
        <position position="231"/>
    </location>
    <ligand>
        <name>Zn(2+)</name>
        <dbReference type="ChEBI" id="CHEBI:29105"/>
    </ligand>
</feature>
<dbReference type="Pfam" id="PF01406">
    <property type="entry name" value="tRNA-synt_1e"/>
    <property type="match status" value="1"/>
</dbReference>
<accession>A0A1F5S333</accession>
<feature type="short sequence motif" description="'KMSKS' region" evidence="9">
    <location>
        <begin position="288"/>
        <end position="292"/>
    </location>
</feature>
<comment type="subunit">
    <text evidence="1 9">Monomer.</text>
</comment>
<dbReference type="EMBL" id="MFFS01000080">
    <property type="protein sequence ID" value="OGF20681.1"/>
    <property type="molecule type" value="Genomic_DNA"/>
</dbReference>
<protein>
    <recommendedName>
        <fullName evidence="9">Cysteine--tRNA ligase</fullName>
        <ecNumber evidence="9">6.1.1.16</ecNumber>
    </recommendedName>
    <alternativeName>
        <fullName evidence="9">Cysteinyl-tRNA synthetase</fullName>
        <shortName evidence="9">CysRS</shortName>
    </alternativeName>
</protein>
<evidence type="ECO:0000313" key="12">
    <source>
        <dbReference type="EMBL" id="OGF20681.1"/>
    </source>
</evidence>
<keyword evidence="7 9" id="KW-0648">Protein biosynthesis</keyword>
<dbReference type="PANTHER" id="PTHR10890">
    <property type="entry name" value="CYSTEINYL-TRNA SYNTHETASE"/>
    <property type="match status" value="1"/>
</dbReference>
<comment type="subcellular location">
    <subcellularLocation>
        <location evidence="9">Cytoplasm</location>
    </subcellularLocation>
</comment>
<proteinExistence type="inferred from homology"/>
<dbReference type="InterPro" id="IPR014729">
    <property type="entry name" value="Rossmann-like_a/b/a_fold"/>
</dbReference>
<evidence type="ECO:0000256" key="1">
    <source>
        <dbReference type="ARBA" id="ARBA00011245"/>
    </source>
</evidence>
<evidence type="ECO:0000256" key="7">
    <source>
        <dbReference type="ARBA" id="ARBA00022917"/>
    </source>
</evidence>
<keyword evidence="3 9" id="KW-0479">Metal-binding</keyword>
<evidence type="ECO:0000259" key="10">
    <source>
        <dbReference type="Pfam" id="PF01406"/>
    </source>
</evidence>
<dbReference type="AlphaFoldDB" id="A0A1F5S333"/>
<evidence type="ECO:0000259" key="11">
    <source>
        <dbReference type="Pfam" id="PF23493"/>
    </source>
</evidence>
<dbReference type="GO" id="GO:0006423">
    <property type="term" value="P:cysteinyl-tRNA aminoacylation"/>
    <property type="evidence" value="ECO:0007669"/>
    <property type="project" value="UniProtKB-UniRule"/>
</dbReference>
<feature type="binding site" evidence="9">
    <location>
        <position position="256"/>
    </location>
    <ligand>
        <name>Zn(2+)</name>
        <dbReference type="ChEBI" id="CHEBI:29105"/>
    </ligand>
</feature>
<evidence type="ECO:0000256" key="9">
    <source>
        <dbReference type="HAMAP-Rule" id="MF_00041"/>
    </source>
</evidence>
<dbReference type="GO" id="GO:0004817">
    <property type="term" value="F:cysteine-tRNA ligase activity"/>
    <property type="evidence" value="ECO:0007669"/>
    <property type="project" value="UniProtKB-UniRule"/>
</dbReference>
<dbReference type="PRINTS" id="PR00983">
    <property type="entry name" value="TRNASYNTHCYS"/>
</dbReference>
<dbReference type="InterPro" id="IPR024909">
    <property type="entry name" value="Cys-tRNA/MSH_ligase"/>
</dbReference>
<comment type="cofactor">
    <cofactor evidence="9">
        <name>Zn(2+)</name>
        <dbReference type="ChEBI" id="CHEBI:29105"/>
    </cofactor>
    <text evidence="9">Binds 1 zinc ion per subunit.</text>
</comment>
<dbReference type="GO" id="GO:0005829">
    <property type="term" value="C:cytosol"/>
    <property type="evidence" value="ECO:0007669"/>
    <property type="project" value="TreeGrafter"/>
</dbReference>
<evidence type="ECO:0000256" key="8">
    <source>
        <dbReference type="ARBA" id="ARBA00023146"/>
    </source>
</evidence>
<name>A0A1F5S333_9BACT</name>
<comment type="catalytic activity">
    <reaction evidence="9">
        <text>tRNA(Cys) + L-cysteine + ATP = L-cysteinyl-tRNA(Cys) + AMP + diphosphate</text>
        <dbReference type="Rhea" id="RHEA:17773"/>
        <dbReference type="Rhea" id="RHEA-COMP:9661"/>
        <dbReference type="Rhea" id="RHEA-COMP:9679"/>
        <dbReference type="ChEBI" id="CHEBI:30616"/>
        <dbReference type="ChEBI" id="CHEBI:33019"/>
        <dbReference type="ChEBI" id="CHEBI:35235"/>
        <dbReference type="ChEBI" id="CHEBI:78442"/>
        <dbReference type="ChEBI" id="CHEBI:78517"/>
        <dbReference type="ChEBI" id="CHEBI:456215"/>
        <dbReference type="EC" id="6.1.1.16"/>
    </reaction>
</comment>
<dbReference type="STRING" id="1797985.A2Y83_05140"/>
<dbReference type="Proteomes" id="UP000178323">
    <property type="component" value="Unassembled WGS sequence"/>
</dbReference>
<dbReference type="Gene3D" id="1.20.120.1910">
    <property type="entry name" value="Cysteine-tRNA ligase, C-terminal anti-codon recognition domain"/>
    <property type="match status" value="1"/>
</dbReference>
<dbReference type="InterPro" id="IPR009080">
    <property type="entry name" value="tRNAsynth_Ia_anticodon-bd"/>
</dbReference>
<keyword evidence="5 9" id="KW-0862">Zinc</keyword>
<organism evidence="12 13">
    <name type="scientific">Candidatus Falkowbacteria bacterium RBG_13_39_14</name>
    <dbReference type="NCBI Taxonomy" id="1797985"/>
    <lineage>
        <taxon>Bacteria</taxon>
        <taxon>Candidatus Falkowiibacteriota</taxon>
    </lineage>
</organism>
<dbReference type="NCBIfam" id="TIGR00435">
    <property type="entry name" value="cysS"/>
    <property type="match status" value="1"/>
</dbReference>
<feature type="domain" description="Cysteinyl-tRNA ligase anticodon binding" evidence="11">
    <location>
        <begin position="483"/>
        <end position="527"/>
    </location>
</feature>
<sequence>MLKIYNTLTKKKEEFKPIEDGKIKFYHCGPTVYWVQHIGNMRAMVLADLINRSLRYLGYDVKLVRNYTDVGHLTSDEDEGEDKLEKGARRENKTPQEIAEKYIKVFEDDIRDLNVLEPEVKPRATEHVKEIIEMVKTLLEKGCAYTTDLAVYFDVSKAKDYTRLSGQVLEKNISEAGKGEVSDKNKKQPADFALWFFKAGKHKNALQFWESPFESPLVENGEGFPGWAIECSAMSKKYLGNTLDLHMGGVEHIPVHHTNEIAQSESANGVKFVNYWLHNEHLNVNGGKMSKSEGTAWSLAEIKEKGYDPLVLRYFFLGSHYRSKQNFTWEALDAAEVSLRKLRERIIEMRKGSEGRKEGVERRQTILNYPLDKKRHSEPRMLRGEESHGARNGCGNAHFAAGSFTPQSGVQDDANLNSPLSRGEIKRKFIEAVEDDFNIPRALAVMWEAFKSDLDDKEKLELVFDFDRVFGLRIEEVKEVKEELPEEVMALVQAREAARSAKDWARADEIRDKILNLGFSVEDTEKEAVVKRVKKEQSRREKKVKKAERAGCSI</sequence>
<feature type="binding site" evidence="9">
    <location>
        <position position="291"/>
    </location>
    <ligand>
        <name>ATP</name>
        <dbReference type="ChEBI" id="CHEBI:30616"/>
    </ligand>
</feature>